<keyword evidence="1" id="KW-0175">Coiled coil</keyword>
<evidence type="ECO:0000256" key="2">
    <source>
        <dbReference type="SAM" id="Phobius"/>
    </source>
</evidence>
<dbReference type="AlphaFoldDB" id="L8JT85"/>
<feature type="coiled-coil region" evidence="1">
    <location>
        <begin position="35"/>
        <end position="95"/>
    </location>
</feature>
<name>L8JT85_9BACT</name>
<evidence type="ECO:0000313" key="4">
    <source>
        <dbReference type="Proteomes" id="UP000011135"/>
    </source>
</evidence>
<dbReference type="PATRIC" id="fig|1237149.3.peg.3233"/>
<dbReference type="EMBL" id="AMZN01000050">
    <property type="protein sequence ID" value="ELR70699.1"/>
    <property type="molecule type" value="Genomic_DNA"/>
</dbReference>
<evidence type="ECO:0008006" key="5">
    <source>
        <dbReference type="Google" id="ProtNLM"/>
    </source>
</evidence>
<reference evidence="3 4" key="1">
    <citation type="submission" date="2012-12" db="EMBL/GenBank/DDBJ databases">
        <title>Genome assembly of Fulvivirga imtechensis AK7.</title>
        <authorList>
            <person name="Nupur N."/>
            <person name="Khatri I."/>
            <person name="Kumar R."/>
            <person name="Subramanian S."/>
            <person name="Pinnaka A."/>
        </authorList>
    </citation>
    <scope>NUCLEOTIDE SEQUENCE [LARGE SCALE GENOMIC DNA]</scope>
    <source>
        <strain evidence="3 4">AK7</strain>
    </source>
</reference>
<gene>
    <name evidence="3" type="ORF">C900_03472</name>
</gene>
<keyword evidence="4" id="KW-1185">Reference proteome</keyword>
<dbReference type="PANTHER" id="PTHR35792:SF1">
    <property type="entry name" value="SLL0268 PROTEIN"/>
    <property type="match status" value="1"/>
</dbReference>
<organism evidence="3 4">
    <name type="scientific">Fulvivirga imtechensis AK7</name>
    <dbReference type="NCBI Taxonomy" id="1237149"/>
    <lineage>
        <taxon>Bacteria</taxon>
        <taxon>Pseudomonadati</taxon>
        <taxon>Bacteroidota</taxon>
        <taxon>Cytophagia</taxon>
        <taxon>Cytophagales</taxon>
        <taxon>Fulvivirgaceae</taxon>
        <taxon>Fulvivirga</taxon>
    </lineage>
</organism>
<dbReference type="Proteomes" id="UP000011135">
    <property type="component" value="Unassembled WGS sequence"/>
</dbReference>
<comment type="caution">
    <text evidence="3">The sequence shown here is derived from an EMBL/GenBank/DDBJ whole genome shotgun (WGS) entry which is preliminary data.</text>
</comment>
<proteinExistence type="predicted"/>
<protein>
    <recommendedName>
        <fullName evidence="5">Gas vesicle protein</fullName>
    </recommendedName>
</protein>
<dbReference type="Pfam" id="PF12732">
    <property type="entry name" value="YtxH"/>
    <property type="match status" value="1"/>
</dbReference>
<dbReference type="PANTHER" id="PTHR35792">
    <property type="entry name" value="GENERAL STRESS PROTEIN"/>
    <property type="match status" value="1"/>
</dbReference>
<dbReference type="InterPro" id="IPR052928">
    <property type="entry name" value="Desiccation-related_membrane"/>
</dbReference>
<sequence>MSKKSGNSFLAFLLGATTGAIVGILYAPDKGSNTRDKLTYRLDKYKKMLEDLVDDLVSEKDSGFSEAKTHGQKVVNDAKEKAERLLEDVDQLITHIKSGEKNEKK</sequence>
<dbReference type="STRING" id="1237149.C900_03472"/>
<dbReference type="RefSeq" id="WP_009580840.1">
    <property type="nucleotide sequence ID" value="NZ_AMZN01000050.1"/>
</dbReference>
<dbReference type="eggNOG" id="COG4980">
    <property type="taxonomic scope" value="Bacteria"/>
</dbReference>
<feature type="transmembrane region" description="Helical" evidence="2">
    <location>
        <begin position="6"/>
        <end position="27"/>
    </location>
</feature>
<accession>L8JT85</accession>
<keyword evidence="2" id="KW-0472">Membrane</keyword>
<dbReference type="OrthoDB" id="598035at2"/>
<evidence type="ECO:0000256" key="1">
    <source>
        <dbReference type="SAM" id="Coils"/>
    </source>
</evidence>
<keyword evidence="2" id="KW-0812">Transmembrane</keyword>
<dbReference type="InterPro" id="IPR024623">
    <property type="entry name" value="YtxH"/>
</dbReference>
<keyword evidence="2" id="KW-1133">Transmembrane helix</keyword>
<evidence type="ECO:0000313" key="3">
    <source>
        <dbReference type="EMBL" id="ELR70699.1"/>
    </source>
</evidence>